<dbReference type="EMBL" id="DWUQ01000072">
    <property type="protein sequence ID" value="HJD44092.1"/>
    <property type="molecule type" value="Genomic_DNA"/>
</dbReference>
<accession>A0A9D2RGQ0</accession>
<dbReference type="GO" id="GO:0008757">
    <property type="term" value="F:S-adenosylmethionine-dependent methyltransferase activity"/>
    <property type="evidence" value="ECO:0007669"/>
    <property type="project" value="InterPro"/>
</dbReference>
<proteinExistence type="predicted"/>
<dbReference type="Pfam" id="PF08241">
    <property type="entry name" value="Methyltransf_11"/>
    <property type="match status" value="1"/>
</dbReference>
<protein>
    <submittedName>
        <fullName evidence="2">Class I SAM-dependent methyltransferase</fullName>
    </submittedName>
</protein>
<evidence type="ECO:0000259" key="1">
    <source>
        <dbReference type="Pfam" id="PF08241"/>
    </source>
</evidence>
<reference evidence="2" key="2">
    <citation type="submission" date="2021-04" db="EMBL/GenBank/DDBJ databases">
        <authorList>
            <person name="Gilroy R."/>
        </authorList>
    </citation>
    <scope>NUCLEOTIDE SEQUENCE</scope>
    <source>
        <strain evidence="2">9264</strain>
    </source>
</reference>
<keyword evidence="2" id="KW-0489">Methyltransferase</keyword>
<dbReference type="AlphaFoldDB" id="A0A9D2RGQ0"/>
<feature type="domain" description="Methyltransferase type 11" evidence="1">
    <location>
        <begin position="79"/>
        <end position="129"/>
    </location>
</feature>
<evidence type="ECO:0000313" key="2">
    <source>
        <dbReference type="EMBL" id="HJD44092.1"/>
    </source>
</evidence>
<dbReference type="InterPro" id="IPR013216">
    <property type="entry name" value="Methyltransf_11"/>
</dbReference>
<evidence type="ECO:0000313" key="3">
    <source>
        <dbReference type="Proteomes" id="UP000823889"/>
    </source>
</evidence>
<dbReference type="Gene3D" id="3.40.50.150">
    <property type="entry name" value="Vaccinia Virus protein VP39"/>
    <property type="match status" value="1"/>
</dbReference>
<reference evidence="2" key="1">
    <citation type="journal article" date="2021" name="PeerJ">
        <title>Extensive microbial diversity within the chicken gut microbiome revealed by metagenomics and culture.</title>
        <authorList>
            <person name="Gilroy R."/>
            <person name="Ravi A."/>
            <person name="Getino M."/>
            <person name="Pursley I."/>
            <person name="Horton D.L."/>
            <person name="Alikhan N.F."/>
            <person name="Baker D."/>
            <person name="Gharbi K."/>
            <person name="Hall N."/>
            <person name="Watson M."/>
            <person name="Adriaenssens E.M."/>
            <person name="Foster-Nyarko E."/>
            <person name="Jarju S."/>
            <person name="Secka A."/>
            <person name="Antonio M."/>
            <person name="Oren A."/>
            <person name="Chaudhuri R.R."/>
            <person name="La Ragione R."/>
            <person name="Hildebrand F."/>
            <person name="Pallen M.J."/>
        </authorList>
    </citation>
    <scope>NUCLEOTIDE SEQUENCE</scope>
    <source>
        <strain evidence="2">9264</strain>
    </source>
</reference>
<dbReference type="InterPro" id="IPR029063">
    <property type="entry name" value="SAM-dependent_MTases_sf"/>
</dbReference>
<organism evidence="2 3">
    <name type="scientific">Candidatus Paenalcaligenes intestinipullorum</name>
    <dbReference type="NCBI Taxonomy" id="2838718"/>
    <lineage>
        <taxon>Bacteria</taxon>
        <taxon>Pseudomonadati</taxon>
        <taxon>Pseudomonadota</taxon>
        <taxon>Betaproteobacteria</taxon>
        <taxon>Burkholderiales</taxon>
        <taxon>Alcaligenaceae</taxon>
        <taxon>Paenalcaligenes</taxon>
    </lineage>
</organism>
<gene>
    <name evidence="2" type="ORF">H9906_03585</name>
</gene>
<sequence length="256" mass="29218">MPDKSEKQVNSDALMQWLNTPLGRYVRAWEHRQVSDLVANVFGYHAVQLGMPHWDLLRGNRIGNKFYTSVQHCSETVRSNLLITEHEALPFAAQSVDLLILPHVLECSAAPHQILREVDRVLRPDGTVVMTGFSPFSLWGLRERLPGMAPHLPIAPQHYISLARINDWLELLSFELQSAQDGCFVPLCLQRKWLKRWRFMDRFGSKVWWPIPGGSYVLKAVKRVNVMTLVGLEWSHQKTPAGRAAVAASQRTLTKH</sequence>
<name>A0A9D2RGQ0_9BURK</name>
<comment type="caution">
    <text evidence="2">The sequence shown here is derived from an EMBL/GenBank/DDBJ whole genome shotgun (WGS) entry which is preliminary data.</text>
</comment>
<dbReference type="SUPFAM" id="SSF53335">
    <property type="entry name" value="S-adenosyl-L-methionine-dependent methyltransferases"/>
    <property type="match status" value="1"/>
</dbReference>
<dbReference type="Proteomes" id="UP000823889">
    <property type="component" value="Unassembled WGS sequence"/>
</dbReference>
<dbReference type="GO" id="GO:0032259">
    <property type="term" value="P:methylation"/>
    <property type="evidence" value="ECO:0007669"/>
    <property type="project" value="UniProtKB-KW"/>
</dbReference>
<keyword evidence="2" id="KW-0808">Transferase</keyword>